<proteinExistence type="predicted"/>
<evidence type="ECO:0000313" key="3">
    <source>
        <dbReference type="Proteomes" id="UP000824107"/>
    </source>
</evidence>
<dbReference type="AlphaFoldDB" id="A0A9D1S9V7"/>
<feature type="transmembrane region" description="Helical" evidence="1">
    <location>
        <begin position="6"/>
        <end position="24"/>
    </location>
</feature>
<name>A0A9D1S9V7_9PROT</name>
<dbReference type="EMBL" id="DVNC01000012">
    <property type="protein sequence ID" value="HIU52669.1"/>
    <property type="molecule type" value="Genomic_DNA"/>
</dbReference>
<accession>A0A9D1S9V7</accession>
<evidence type="ECO:0000313" key="2">
    <source>
        <dbReference type="EMBL" id="HIU52669.1"/>
    </source>
</evidence>
<reference evidence="2" key="1">
    <citation type="submission" date="2020-10" db="EMBL/GenBank/DDBJ databases">
        <authorList>
            <person name="Gilroy R."/>
        </authorList>
    </citation>
    <scope>NUCLEOTIDE SEQUENCE</scope>
    <source>
        <strain evidence="2">ChiW3-316</strain>
    </source>
</reference>
<evidence type="ECO:0000256" key="1">
    <source>
        <dbReference type="SAM" id="Phobius"/>
    </source>
</evidence>
<organism evidence="2 3">
    <name type="scientific">Candidatus Scatocola faecipullorum</name>
    <dbReference type="NCBI Taxonomy" id="2840917"/>
    <lineage>
        <taxon>Bacteria</taxon>
        <taxon>Pseudomonadati</taxon>
        <taxon>Pseudomonadota</taxon>
        <taxon>Alphaproteobacteria</taxon>
        <taxon>Rhodospirillales</taxon>
        <taxon>Rhodospirillaceae</taxon>
        <taxon>Rhodospirillaceae incertae sedis</taxon>
        <taxon>Candidatus Scatocola</taxon>
    </lineage>
</organism>
<dbReference type="Proteomes" id="UP000824107">
    <property type="component" value="Unassembled WGS sequence"/>
</dbReference>
<reference evidence="2" key="2">
    <citation type="journal article" date="2021" name="PeerJ">
        <title>Extensive microbial diversity within the chicken gut microbiome revealed by metagenomics and culture.</title>
        <authorList>
            <person name="Gilroy R."/>
            <person name="Ravi A."/>
            <person name="Getino M."/>
            <person name="Pursley I."/>
            <person name="Horton D.L."/>
            <person name="Alikhan N.F."/>
            <person name="Baker D."/>
            <person name="Gharbi K."/>
            <person name="Hall N."/>
            <person name="Watson M."/>
            <person name="Adriaenssens E.M."/>
            <person name="Foster-Nyarko E."/>
            <person name="Jarju S."/>
            <person name="Secka A."/>
            <person name="Antonio M."/>
            <person name="Oren A."/>
            <person name="Chaudhuri R.R."/>
            <person name="La Ragione R."/>
            <person name="Hildebrand F."/>
            <person name="Pallen M.J."/>
        </authorList>
    </citation>
    <scope>NUCLEOTIDE SEQUENCE</scope>
    <source>
        <strain evidence="2">ChiW3-316</strain>
    </source>
</reference>
<keyword evidence="1" id="KW-0812">Transmembrane</keyword>
<keyword evidence="1" id="KW-1133">Transmembrane helix</keyword>
<feature type="transmembrane region" description="Helical" evidence="1">
    <location>
        <begin position="63"/>
        <end position="84"/>
    </location>
</feature>
<keyword evidence="1" id="KW-0472">Membrane</keyword>
<gene>
    <name evidence="2" type="ORF">IAD20_01145</name>
</gene>
<sequence length="107" mass="12412">MELYLFLALLLIYILTAFMVKKVILHKIWTLAFILAFVVTAVSIAFIRVSGQDVMMSANELNWYYLLYLFGSLSVVLGIINVWMYRRSIWKIMSASDSDDDDEDTDK</sequence>
<comment type="caution">
    <text evidence="2">The sequence shown here is derived from an EMBL/GenBank/DDBJ whole genome shotgun (WGS) entry which is preliminary data.</text>
</comment>
<protein>
    <submittedName>
        <fullName evidence="2">Uncharacterized protein</fullName>
    </submittedName>
</protein>
<feature type="transmembrane region" description="Helical" evidence="1">
    <location>
        <begin position="31"/>
        <end position="51"/>
    </location>
</feature>